<dbReference type="AlphaFoldDB" id="A0A1M4YLS3"/>
<proteinExistence type="predicted"/>
<dbReference type="GO" id="GO:0008168">
    <property type="term" value="F:methyltransferase activity"/>
    <property type="evidence" value="ECO:0007669"/>
    <property type="project" value="UniProtKB-KW"/>
</dbReference>
<keyword evidence="2" id="KW-1185">Reference proteome</keyword>
<gene>
    <name evidence="1" type="ORF">SAMN02745164_01704</name>
</gene>
<organism evidence="1 2">
    <name type="scientific">Marinitoga hydrogenitolerans (strain DSM 16785 / JCM 12826 / AT1271)</name>
    <dbReference type="NCBI Taxonomy" id="1122195"/>
    <lineage>
        <taxon>Bacteria</taxon>
        <taxon>Thermotogati</taxon>
        <taxon>Thermotogota</taxon>
        <taxon>Thermotogae</taxon>
        <taxon>Petrotogales</taxon>
        <taxon>Petrotogaceae</taxon>
        <taxon>Marinitoga</taxon>
    </lineage>
</organism>
<dbReference type="GO" id="GO:0032259">
    <property type="term" value="P:methylation"/>
    <property type="evidence" value="ECO:0007669"/>
    <property type="project" value="UniProtKB-KW"/>
</dbReference>
<evidence type="ECO:0000313" key="1">
    <source>
        <dbReference type="EMBL" id="SHF06603.1"/>
    </source>
</evidence>
<evidence type="ECO:0000313" key="2">
    <source>
        <dbReference type="Proteomes" id="UP000184334"/>
    </source>
</evidence>
<dbReference type="Proteomes" id="UP000184334">
    <property type="component" value="Unassembled WGS sequence"/>
</dbReference>
<dbReference type="OrthoDB" id="9800801at2"/>
<dbReference type="STRING" id="1122195.SAMN02745164_01704"/>
<comment type="caution">
    <text evidence="1">The sequence shown here is derived from an EMBL/GenBank/DDBJ whole genome shotgun (WGS) entry which is preliminary data.</text>
</comment>
<sequence>MKEIYYNPSELTQQQLTLFETNIKEDRNDEDLLTQVILDLGLELNLKIEEKEIKEKKIFFVEDNLLAAYFGESINEEIINEIIKCNPLRIVFREIAFKKDANRFNIEEQLKKDYQI</sequence>
<dbReference type="RefSeq" id="WP_072865405.1">
    <property type="nucleotide sequence ID" value="NZ_FQUI01000032.1"/>
</dbReference>
<protein>
    <submittedName>
        <fullName evidence="1">Adenine-specific DNA-methyltransferase</fullName>
    </submittedName>
</protein>
<name>A0A1M4YLS3_MARH1</name>
<reference evidence="1" key="1">
    <citation type="submission" date="2016-11" db="EMBL/GenBank/DDBJ databases">
        <authorList>
            <person name="Varghese N."/>
            <person name="Submissions S."/>
        </authorList>
    </citation>
    <scope>NUCLEOTIDE SEQUENCE [LARGE SCALE GENOMIC DNA]</scope>
    <source>
        <strain evidence="1">DSM 16785</strain>
    </source>
</reference>
<accession>A0A1M4YLS3</accession>
<dbReference type="EMBL" id="FQUI01000032">
    <property type="protein sequence ID" value="SHF06603.1"/>
    <property type="molecule type" value="Genomic_DNA"/>
</dbReference>